<dbReference type="Gene3D" id="1.10.10.10">
    <property type="entry name" value="Winged helix-like DNA-binding domain superfamily/Winged helix DNA-binding domain"/>
    <property type="match status" value="1"/>
</dbReference>
<protein>
    <submittedName>
        <fullName evidence="5">Fic family protein</fullName>
    </submittedName>
</protein>
<proteinExistence type="predicted"/>
<dbReference type="Pfam" id="PF21248">
    <property type="entry name" value="SoFic-like_C"/>
    <property type="match status" value="1"/>
</dbReference>
<dbReference type="OrthoDB" id="9814400at2"/>
<dbReference type="Pfam" id="PF13784">
    <property type="entry name" value="Fic_N"/>
    <property type="match status" value="1"/>
</dbReference>
<dbReference type="PIRSF" id="PIRSF038925">
    <property type="entry name" value="AMP-prot_trans"/>
    <property type="match status" value="1"/>
</dbReference>
<gene>
    <name evidence="5" type="ORF">EOD40_04780</name>
</gene>
<dbReference type="AlphaFoldDB" id="A0A3S2UM05"/>
<dbReference type="GO" id="GO:0005524">
    <property type="term" value="F:ATP binding"/>
    <property type="evidence" value="ECO:0007669"/>
    <property type="project" value="UniProtKB-KW"/>
</dbReference>
<keyword evidence="1" id="KW-0547">Nucleotide-binding</keyword>
<dbReference type="InterPro" id="IPR048770">
    <property type="entry name" value="SoFic-like_C"/>
</dbReference>
<dbReference type="InterPro" id="IPR036597">
    <property type="entry name" value="Fido-like_dom_sf"/>
</dbReference>
<dbReference type="PROSITE" id="PS51459">
    <property type="entry name" value="FIDO"/>
    <property type="match status" value="1"/>
</dbReference>
<dbReference type="InterPro" id="IPR026287">
    <property type="entry name" value="SoFic-like"/>
</dbReference>
<dbReference type="InterPro" id="IPR025758">
    <property type="entry name" value="Fic/DOC_N"/>
</dbReference>
<feature type="binding site" evidence="1">
    <location>
        <begin position="195"/>
        <end position="201"/>
    </location>
    <ligand>
        <name>ATP</name>
        <dbReference type="ChEBI" id="CHEBI:30616"/>
    </ligand>
</feature>
<accession>A0A3S2UM05</accession>
<evidence type="ECO:0000256" key="2">
    <source>
        <dbReference type="PIRSR" id="PIRSR640198-1"/>
    </source>
</evidence>
<feature type="binding site" evidence="1">
    <location>
        <position position="64"/>
    </location>
    <ligand>
        <name>ATP</name>
        <dbReference type="ChEBI" id="CHEBI:30616"/>
    </ligand>
</feature>
<name>A0A3S2UM05_9FLAO</name>
<feature type="binding site" evidence="3">
    <location>
        <begin position="232"/>
        <end position="233"/>
    </location>
    <ligand>
        <name>ATP</name>
        <dbReference type="ChEBI" id="CHEBI:30616"/>
    </ligand>
</feature>
<dbReference type="PANTHER" id="PTHR13504">
    <property type="entry name" value="FIDO DOMAIN-CONTAINING PROTEIN DDB_G0283145"/>
    <property type="match status" value="1"/>
</dbReference>
<dbReference type="InterPro" id="IPR003812">
    <property type="entry name" value="Fido"/>
</dbReference>
<feature type="binding site" evidence="3">
    <location>
        <begin position="194"/>
        <end position="201"/>
    </location>
    <ligand>
        <name>ATP</name>
        <dbReference type="ChEBI" id="CHEBI:30616"/>
    </ligand>
</feature>
<feature type="active site" evidence="2">
    <location>
        <position position="190"/>
    </location>
</feature>
<dbReference type="InterPro" id="IPR040198">
    <property type="entry name" value="Fido_containing"/>
</dbReference>
<evidence type="ECO:0000259" key="4">
    <source>
        <dbReference type="PROSITE" id="PS51459"/>
    </source>
</evidence>
<keyword evidence="1" id="KW-0067">ATP-binding</keyword>
<organism evidence="5 6">
    <name type="scientific">Flavobacterium sufflavum</name>
    <dbReference type="NCBI Taxonomy" id="1921138"/>
    <lineage>
        <taxon>Bacteria</taxon>
        <taxon>Pseudomonadati</taxon>
        <taxon>Bacteroidota</taxon>
        <taxon>Flavobacteriia</taxon>
        <taxon>Flavobacteriales</taxon>
        <taxon>Flavobacteriaceae</taxon>
        <taxon>Flavobacterium</taxon>
    </lineage>
</organism>
<feature type="binding site" evidence="1">
    <location>
        <position position="190"/>
    </location>
    <ligand>
        <name>ATP</name>
        <dbReference type="ChEBI" id="CHEBI:30616"/>
    </ligand>
</feature>
<evidence type="ECO:0000256" key="3">
    <source>
        <dbReference type="PIRSR" id="PIRSR640198-2"/>
    </source>
</evidence>
<dbReference type="SUPFAM" id="SSF140931">
    <property type="entry name" value="Fic-like"/>
    <property type="match status" value="1"/>
</dbReference>
<feature type="binding site" evidence="1">
    <location>
        <position position="232"/>
    </location>
    <ligand>
        <name>ATP</name>
        <dbReference type="ChEBI" id="CHEBI:30616"/>
    </ligand>
</feature>
<sequence>MNENFILPILPPQQEIETIAILKQLAQSHRYLAELKGTSKTIPNESILINTLTLQEAKDSSEIENIVTTHDDLYKENILIHTNPATKEVYNYAQGLKLGFEIVRKEHLLLNKHILTIQKELLENNAGFRTQGGTKLVNAQGQTVYTPPQSATEVLDLMSNLEKFINDNEFSNLDPLIKMAIIHYQFESIHPFYDGNGRTGRIINILYLVLQGLLDIPILYLSRYITQNKAEYYQVLQDVRTKNDWEHLILYFLKSVEVTAKQTIDLITNINTLMQDYKTDIQTQLPKIYSQDLINNLFRNPYTKIEFLEKELRINKRTAQNYLDKIAELGFLEKTKVGKSNYYMNNALIKVLMNE</sequence>
<dbReference type="InterPro" id="IPR036388">
    <property type="entry name" value="WH-like_DNA-bd_sf"/>
</dbReference>
<dbReference type="Gene3D" id="1.10.3290.10">
    <property type="entry name" value="Fido-like domain"/>
    <property type="match status" value="1"/>
</dbReference>
<keyword evidence="6" id="KW-1185">Reference proteome</keyword>
<comment type="caution">
    <text evidence="5">The sequence shown here is derived from an EMBL/GenBank/DDBJ whole genome shotgun (WGS) entry which is preliminary data.</text>
</comment>
<dbReference type="EMBL" id="SACJ01000002">
    <property type="protein sequence ID" value="RVT78749.1"/>
    <property type="molecule type" value="Genomic_DNA"/>
</dbReference>
<evidence type="ECO:0000313" key="6">
    <source>
        <dbReference type="Proteomes" id="UP000285211"/>
    </source>
</evidence>
<feature type="domain" description="Fido" evidence="4">
    <location>
        <begin position="109"/>
        <end position="254"/>
    </location>
</feature>
<evidence type="ECO:0000313" key="5">
    <source>
        <dbReference type="EMBL" id="RVT78749.1"/>
    </source>
</evidence>
<dbReference type="Proteomes" id="UP000285211">
    <property type="component" value="Unassembled WGS sequence"/>
</dbReference>
<dbReference type="Pfam" id="PF02661">
    <property type="entry name" value="Fic"/>
    <property type="match status" value="1"/>
</dbReference>
<evidence type="ECO:0000256" key="1">
    <source>
        <dbReference type="PIRSR" id="PIRSR038925-1"/>
    </source>
</evidence>
<dbReference type="PANTHER" id="PTHR13504:SF35">
    <property type="entry name" value="PROTEIN ADENYLYLTRANSFERASE SOFIC"/>
    <property type="match status" value="1"/>
</dbReference>
<reference evidence="5 6" key="1">
    <citation type="submission" date="2019-01" db="EMBL/GenBank/DDBJ databases">
        <authorList>
            <person name="Chen W.-M."/>
        </authorList>
    </citation>
    <scope>NUCLEOTIDE SEQUENCE [LARGE SCALE GENOMIC DNA]</scope>
    <source>
        <strain evidence="5 6">BBQ-12</strain>
    </source>
</reference>